<name>A0AAV3RJ78_LITER</name>
<keyword evidence="4" id="KW-1185">Reference proteome</keyword>
<proteinExistence type="predicted"/>
<evidence type="ECO:0000259" key="2">
    <source>
        <dbReference type="PROSITE" id="PS50076"/>
    </source>
</evidence>
<dbReference type="PANTHER" id="PTHR44240:SF10">
    <property type="entry name" value="J DOMAIN-CONTAINING PROTEIN"/>
    <property type="match status" value="1"/>
</dbReference>
<dbReference type="InterPro" id="IPR036869">
    <property type="entry name" value="J_dom_sf"/>
</dbReference>
<dbReference type="Gene3D" id="1.10.287.110">
    <property type="entry name" value="DnaJ domain"/>
    <property type="match status" value="1"/>
</dbReference>
<dbReference type="AlphaFoldDB" id="A0AAV3RJ78"/>
<dbReference type="PROSITE" id="PS50076">
    <property type="entry name" value="DNAJ_2"/>
    <property type="match status" value="1"/>
</dbReference>
<feature type="domain" description="J" evidence="2">
    <location>
        <begin position="47"/>
        <end position="111"/>
    </location>
</feature>
<dbReference type="Proteomes" id="UP001454036">
    <property type="component" value="Unassembled WGS sequence"/>
</dbReference>
<dbReference type="SMART" id="SM00271">
    <property type="entry name" value="DnaJ"/>
    <property type="match status" value="1"/>
</dbReference>
<reference evidence="3 4" key="1">
    <citation type="submission" date="2024-01" db="EMBL/GenBank/DDBJ databases">
        <title>The complete chloroplast genome sequence of Lithospermum erythrorhizon: insights into the phylogenetic relationship among Boraginaceae species and the maternal lineages of purple gromwells.</title>
        <authorList>
            <person name="Okada T."/>
            <person name="Watanabe K."/>
        </authorList>
    </citation>
    <scope>NUCLEOTIDE SEQUENCE [LARGE SCALE GENOMIC DNA]</scope>
</reference>
<dbReference type="Pfam" id="PF00226">
    <property type="entry name" value="DnaJ"/>
    <property type="match status" value="1"/>
</dbReference>
<evidence type="ECO:0000256" key="1">
    <source>
        <dbReference type="SAM" id="MobiDB-lite"/>
    </source>
</evidence>
<dbReference type="SUPFAM" id="SSF46565">
    <property type="entry name" value="Chaperone J-domain"/>
    <property type="match status" value="1"/>
</dbReference>
<gene>
    <name evidence="3" type="ORF">LIER_42086</name>
</gene>
<dbReference type="EMBL" id="BAABME010028034">
    <property type="protein sequence ID" value="GAA0176474.1"/>
    <property type="molecule type" value="Genomic_DNA"/>
</dbReference>
<dbReference type="CDD" id="cd06257">
    <property type="entry name" value="DnaJ"/>
    <property type="match status" value="1"/>
</dbReference>
<feature type="region of interest" description="Disordered" evidence="1">
    <location>
        <begin position="1"/>
        <end position="45"/>
    </location>
</feature>
<dbReference type="InterPro" id="IPR001623">
    <property type="entry name" value="DnaJ_domain"/>
</dbReference>
<feature type="compositionally biased region" description="Low complexity" evidence="1">
    <location>
        <begin position="31"/>
        <end position="45"/>
    </location>
</feature>
<dbReference type="PRINTS" id="PR00625">
    <property type="entry name" value="JDOMAIN"/>
</dbReference>
<dbReference type="PANTHER" id="PTHR44240">
    <property type="entry name" value="DNAJ DOMAIN (PROKARYOTIC HEAT SHOCK PROTEIN)-RELATED"/>
    <property type="match status" value="1"/>
</dbReference>
<protein>
    <submittedName>
        <fullName evidence="3">Chaperone</fullName>
    </submittedName>
</protein>
<accession>A0AAV3RJ78</accession>
<dbReference type="InterPro" id="IPR052276">
    <property type="entry name" value="Diphthamide-biosynth_chaperone"/>
</dbReference>
<evidence type="ECO:0000313" key="4">
    <source>
        <dbReference type="Proteomes" id="UP001454036"/>
    </source>
</evidence>
<evidence type="ECO:0000313" key="3">
    <source>
        <dbReference type="EMBL" id="GAA0176474.1"/>
    </source>
</evidence>
<dbReference type="PROSITE" id="PS00636">
    <property type="entry name" value="DNAJ_1"/>
    <property type="match status" value="1"/>
</dbReference>
<feature type="compositionally biased region" description="Polar residues" evidence="1">
    <location>
        <begin position="1"/>
        <end position="26"/>
    </location>
</feature>
<comment type="caution">
    <text evidence="3">The sequence shown here is derived from an EMBL/GenBank/DDBJ whole genome shotgun (WGS) entry which is preliminary data.</text>
</comment>
<dbReference type="InterPro" id="IPR018253">
    <property type="entry name" value="DnaJ_domain_CS"/>
</dbReference>
<organism evidence="3 4">
    <name type="scientific">Lithospermum erythrorhizon</name>
    <name type="common">Purple gromwell</name>
    <name type="synonym">Lithospermum officinale var. erythrorhizon</name>
    <dbReference type="NCBI Taxonomy" id="34254"/>
    <lineage>
        <taxon>Eukaryota</taxon>
        <taxon>Viridiplantae</taxon>
        <taxon>Streptophyta</taxon>
        <taxon>Embryophyta</taxon>
        <taxon>Tracheophyta</taxon>
        <taxon>Spermatophyta</taxon>
        <taxon>Magnoliopsida</taxon>
        <taxon>eudicotyledons</taxon>
        <taxon>Gunneridae</taxon>
        <taxon>Pentapetalae</taxon>
        <taxon>asterids</taxon>
        <taxon>lamiids</taxon>
        <taxon>Boraginales</taxon>
        <taxon>Boraginaceae</taxon>
        <taxon>Boraginoideae</taxon>
        <taxon>Lithospermeae</taxon>
        <taxon>Lithospermum</taxon>
    </lineage>
</organism>
<sequence>MIISSPFSQSLLFTSKPTHPNKSSTPKRLISTSSSTTSSPKTTSSSTFYDLLGVPIGASNEQLKSAYRKLARVCHPDVAPKDTSAEEFMNIHTAYSTLLDPEKRAEYDRRLVWSRRRFTVLRAEAEAEAPAPIYTRRNWETDQCW</sequence>